<sequence>MRDTRAELLIQAETLVRGRGYAGFSYADLSEAVGIRKASIHHHFPTKVDLGAALVAAYAARYAAALDTIRTTVADGPGRVAAYGKLYLGGVEQGLGCLCAALAIEGEALPERLRRDIATFFEGHLAWLEAILREGQADGTVRDGAEAAVLARYVIATLEGALLMERLFASPASFEGTLAVLVEGLRPR</sequence>
<dbReference type="Pfam" id="PF00440">
    <property type="entry name" value="TetR_N"/>
    <property type="match status" value="1"/>
</dbReference>
<dbReference type="EMBL" id="BSPL01000005">
    <property type="protein sequence ID" value="GLS68552.1"/>
    <property type="molecule type" value="Genomic_DNA"/>
</dbReference>
<accession>A0AA37TEE2</accession>
<dbReference type="PROSITE" id="PS50977">
    <property type="entry name" value="HTH_TETR_2"/>
    <property type="match status" value="1"/>
</dbReference>
<feature type="DNA-binding region" description="H-T-H motif" evidence="4">
    <location>
        <begin position="25"/>
        <end position="44"/>
    </location>
</feature>
<dbReference type="PANTHER" id="PTHR47506:SF6">
    <property type="entry name" value="HTH-TYPE TRANSCRIPTIONAL REPRESSOR NEMR"/>
    <property type="match status" value="1"/>
</dbReference>
<evidence type="ECO:0000256" key="1">
    <source>
        <dbReference type="ARBA" id="ARBA00023015"/>
    </source>
</evidence>
<evidence type="ECO:0000313" key="7">
    <source>
        <dbReference type="Proteomes" id="UP001157440"/>
    </source>
</evidence>
<comment type="caution">
    <text evidence="6">The sequence shown here is derived from an EMBL/GenBank/DDBJ whole genome shotgun (WGS) entry which is preliminary data.</text>
</comment>
<proteinExistence type="predicted"/>
<reference evidence="7" key="1">
    <citation type="journal article" date="2019" name="Int. J. Syst. Evol. Microbiol.">
        <title>The Global Catalogue of Microorganisms (GCM) 10K type strain sequencing project: providing services to taxonomists for standard genome sequencing and annotation.</title>
        <authorList>
            <consortium name="The Broad Institute Genomics Platform"/>
            <consortium name="The Broad Institute Genome Sequencing Center for Infectious Disease"/>
            <person name="Wu L."/>
            <person name="Ma J."/>
        </authorList>
    </citation>
    <scope>NUCLEOTIDE SEQUENCE [LARGE SCALE GENOMIC DNA]</scope>
    <source>
        <strain evidence="7">NBRC 103632</strain>
    </source>
</reference>
<evidence type="ECO:0000256" key="2">
    <source>
        <dbReference type="ARBA" id="ARBA00023125"/>
    </source>
</evidence>
<dbReference type="InterPro" id="IPR036271">
    <property type="entry name" value="Tet_transcr_reg_TetR-rel_C_sf"/>
</dbReference>
<dbReference type="Proteomes" id="UP001157440">
    <property type="component" value="Unassembled WGS sequence"/>
</dbReference>
<gene>
    <name evidence="6" type="ORF">GCM10007890_05640</name>
</gene>
<evidence type="ECO:0000259" key="5">
    <source>
        <dbReference type="PROSITE" id="PS50977"/>
    </source>
</evidence>
<dbReference type="Gene3D" id="1.10.357.10">
    <property type="entry name" value="Tetracycline Repressor, domain 2"/>
    <property type="match status" value="1"/>
</dbReference>
<keyword evidence="3" id="KW-0804">Transcription</keyword>
<keyword evidence="1" id="KW-0805">Transcription regulation</keyword>
<organism evidence="6 7">
    <name type="scientific">Methylobacterium tardum</name>
    <dbReference type="NCBI Taxonomy" id="374432"/>
    <lineage>
        <taxon>Bacteria</taxon>
        <taxon>Pseudomonadati</taxon>
        <taxon>Pseudomonadota</taxon>
        <taxon>Alphaproteobacteria</taxon>
        <taxon>Hyphomicrobiales</taxon>
        <taxon>Methylobacteriaceae</taxon>
        <taxon>Methylobacterium</taxon>
    </lineage>
</organism>
<dbReference type="AlphaFoldDB" id="A0AA37TEE2"/>
<dbReference type="InterPro" id="IPR001647">
    <property type="entry name" value="HTH_TetR"/>
</dbReference>
<dbReference type="GO" id="GO:0003677">
    <property type="term" value="F:DNA binding"/>
    <property type="evidence" value="ECO:0007669"/>
    <property type="project" value="UniProtKB-UniRule"/>
</dbReference>
<name>A0AA37TEE2_9HYPH</name>
<keyword evidence="7" id="KW-1185">Reference proteome</keyword>
<evidence type="ECO:0000256" key="4">
    <source>
        <dbReference type="PROSITE-ProRule" id="PRU00335"/>
    </source>
</evidence>
<keyword evidence="2 4" id="KW-0238">DNA-binding</keyword>
<dbReference type="SUPFAM" id="SSF46689">
    <property type="entry name" value="Homeodomain-like"/>
    <property type="match status" value="1"/>
</dbReference>
<dbReference type="InterPro" id="IPR011075">
    <property type="entry name" value="TetR_C"/>
</dbReference>
<dbReference type="InterPro" id="IPR009057">
    <property type="entry name" value="Homeodomain-like_sf"/>
</dbReference>
<evidence type="ECO:0000313" key="6">
    <source>
        <dbReference type="EMBL" id="GLS68552.1"/>
    </source>
</evidence>
<dbReference type="SUPFAM" id="SSF48498">
    <property type="entry name" value="Tetracyclin repressor-like, C-terminal domain"/>
    <property type="match status" value="1"/>
</dbReference>
<dbReference type="Pfam" id="PF16925">
    <property type="entry name" value="TetR_C_13"/>
    <property type="match status" value="1"/>
</dbReference>
<protein>
    <submittedName>
        <fullName evidence="6">TetR family transcriptional regulator</fullName>
    </submittedName>
</protein>
<dbReference type="PANTHER" id="PTHR47506">
    <property type="entry name" value="TRANSCRIPTIONAL REGULATORY PROTEIN"/>
    <property type="match status" value="1"/>
</dbReference>
<dbReference type="RefSeq" id="WP_238196657.1">
    <property type="nucleotide sequence ID" value="NZ_BPQZ01000012.1"/>
</dbReference>
<evidence type="ECO:0000256" key="3">
    <source>
        <dbReference type="ARBA" id="ARBA00023163"/>
    </source>
</evidence>
<feature type="domain" description="HTH tetR-type" evidence="5">
    <location>
        <begin position="2"/>
        <end position="62"/>
    </location>
</feature>